<dbReference type="Pfam" id="PF00069">
    <property type="entry name" value="Pkinase"/>
    <property type="match status" value="1"/>
</dbReference>
<feature type="region of interest" description="Disordered" evidence="3">
    <location>
        <begin position="373"/>
        <end position="403"/>
    </location>
</feature>
<keyword evidence="1" id="KW-0547">Nucleotide-binding</keyword>
<keyword evidence="5" id="KW-0418">Kinase</keyword>
<dbReference type="PANTHER" id="PTHR27001">
    <property type="entry name" value="OS01G0253100 PROTEIN"/>
    <property type="match status" value="1"/>
</dbReference>
<protein>
    <submittedName>
        <fullName evidence="5">Protein kinase domain</fullName>
    </submittedName>
</protein>
<feature type="domain" description="Protein kinase" evidence="4">
    <location>
        <begin position="84"/>
        <end position="364"/>
    </location>
</feature>
<dbReference type="SUPFAM" id="SSF56112">
    <property type="entry name" value="Protein kinase-like (PK-like)"/>
    <property type="match status" value="1"/>
</dbReference>
<dbReference type="InterPro" id="IPR008271">
    <property type="entry name" value="Ser/Thr_kinase_AS"/>
</dbReference>
<keyword evidence="6" id="KW-1185">Reference proteome</keyword>
<dbReference type="STRING" id="56857.A0A200QFW1"/>
<evidence type="ECO:0000256" key="1">
    <source>
        <dbReference type="ARBA" id="ARBA00022741"/>
    </source>
</evidence>
<dbReference type="PROSITE" id="PS50011">
    <property type="entry name" value="PROTEIN_KINASE_DOM"/>
    <property type="match status" value="1"/>
</dbReference>
<dbReference type="GO" id="GO:0005886">
    <property type="term" value="C:plasma membrane"/>
    <property type="evidence" value="ECO:0007669"/>
    <property type="project" value="TreeGrafter"/>
</dbReference>
<dbReference type="FunCoup" id="A0A200QFW1">
    <property type="interactions" value="399"/>
</dbReference>
<dbReference type="AlphaFoldDB" id="A0A200QFW1"/>
<dbReference type="Gene3D" id="1.10.510.10">
    <property type="entry name" value="Transferase(Phosphotransferase) domain 1"/>
    <property type="match status" value="1"/>
</dbReference>
<dbReference type="Gene3D" id="3.30.200.20">
    <property type="entry name" value="Phosphorylase Kinase, domain 1"/>
    <property type="match status" value="1"/>
</dbReference>
<reference evidence="5 6" key="1">
    <citation type="journal article" date="2017" name="Mol. Plant">
        <title>The Genome of Medicinal Plant Macleaya cordata Provides New Insights into Benzylisoquinoline Alkaloids Metabolism.</title>
        <authorList>
            <person name="Liu X."/>
            <person name="Liu Y."/>
            <person name="Huang P."/>
            <person name="Ma Y."/>
            <person name="Qing Z."/>
            <person name="Tang Q."/>
            <person name="Cao H."/>
            <person name="Cheng P."/>
            <person name="Zheng Y."/>
            <person name="Yuan Z."/>
            <person name="Zhou Y."/>
            <person name="Liu J."/>
            <person name="Tang Z."/>
            <person name="Zhuo Y."/>
            <person name="Zhang Y."/>
            <person name="Yu L."/>
            <person name="Huang J."/>
            <person name="Yang P."/>
            <person name="Peng Q."/>
            <person name="Zhang J."/>
            <person name="Jiang W."/>
            <person name="Zhang Z."/>
            <person name="Lin K."/>
            <person name="Ro D.K."/>
            <person name="Chen X."/>
            <person name="Xiong X."/>
            <person name="Shang Y."/>
            <person name="Huang S."/>
            <person name="Zeng J."/>
        </authorList>
    </citation>
    <scope>NUCLEOTIDE SEQUENCE [LARGE SCALE GENOMIC DNA]</scope>
    <source>
        <strain evidence="6">cv. BLH2017</strain>
        <tissue evidence="5">Root</tissue>
    </source>
</reference>
<dbReference type="PANTHER" id="PTHR27001:SF585">
    <property type="entry name" value="OS02G0648100 PROTEIN"/>
    <property type="match status" value="1"/>
</dbReference>
<evidence type="ECO:0000259" key="4">
    <source>
        <dbReference type="PROSITE" id="PS50011"/>
    </source>
</evidence>
<sequence length="419" mass="47147">MAFLKFLKSKIRRRSKRVEDVHDIHQPAGSPKTTTTIITQKLPDRPDASDKISNNNKIIPSNPCSSSWVPKRFSWEEIERLTMNFTSPVIGEGGFSNVYLSHFSDSSLGALKIPSTTNSERLNRMFKQELEVLLHVRHDNIVNLLGYCDEREESALVFEYVSNGSLHDKLHHHHNWGGDSENRVLPWKSRMSIAFQLAQAIEYLHDQCKPQILHGDIKSSNVLLDDQLNCKLCDFGFSKMGFSSTVMRSSMSPSLMGSPGYMDPLYLRTGIASKKNDVYSFGVIILEMITGMEAFCPEKEELLTSIAGPIIRDADKVAEMVDPRVVDDFDFNVKEAKVMASIAGQCLRQQPSMRPSMLILGAGFSCGGGGGSGTVTKTHKDKNKLNMKKKKKKSKRNYHRRATDRQTESIVIVEYLKLL</sequence>
<name>A0A200QFW1_MACCD</name>
<dbReference type="InterPro" id="IPR000719">
    <property type="entry name" value="Prot_kinase_dom"/>
</dbReference>
<dbReference type="Proteomes" id="UP000195402">
    <property type="component" value="Unassembled WGS sequence"/>
</dbReference>
<accession>A0A200QFW1</accession>
<proteinExistence type="predicted"/>
<dbReference type="OMA" id="KMMAAPA"/>
<comment type="caution">
    <text evidence="5">The sequence shown here is derived from an EMBL/GenBank/DDBJ whole genome shotgun (WGS) entry which is preliminary data.</text>
</comment>
<dbReference type="InParanoid" id="A0A200QFW1"/>
<keyword evidence="5" id="KW-0808">Transferase</keyword>
<dbReference type="SMART" id="SM00220">
    <property type="entry name" value="S_TKc"/>
    <property type="match status" value="1"/>
</dbReference>
<dbReference type="InterPro" id="IPR011009">
    <property type="entry name" value="Kinase-like_dom_sf"/>
</dbReference>
<keyword evidence="2" id="KW-0067">ATP-binding</keyword>
<gene>
    <name evidence="5" type="ORF">BVC80_8743g13</name>
</gene>
<evidence type="ECO:0000313" key="5">
    <source>
        <dbReference type="EMBL" id="OVA09408.1"/>
    </source>
</evidence>
<evidence type="ECO:0000313" key="6">
    <source>
        <dbReference type="Proteomes" id="UP000195402"/>
    </source>
</evidence>
<dbReference type="EMBL" id="MVGT01002085">
    <property type="protein sequence ID" value="OVA09408.1"/>
    <property type="molecule type" value="Genomic_DNA"/>
</dbReference>
<evidence type="ECO:0000256" key="2">
    <source>
        <dbReference type="ARBA" id="ARBA00022840"/>
    </source>
</evidence>
<dbReference type="PROSITE" id="PS00108">
    <property type="entry name" value="PROTEIN_KINASE_ST"/>
    <property type="match status" value="1"/>
</dbReference>
<dbReference type="GO" id="GO:0005524">
    <property type="term" value="F:ATP binding"/>
    <property type="evidence" value="ECO:0007669"/>
    <property type="project" value="UniProtKB-KW"/>
</dbReference>
<feature type="compositionally biased region" description="Basic residues" evidence="3">
    <location>
        <begin position="377"/>
        <end position="400"/>
    </location>
</feature>
<evidence type="ECO:0000256" key="3">
    <source>
        <dbReference type="SAM" id="MobiDB-lite"/>
    </source>
</evidence>
<dbReference type="GO" id="GO:0004672">
    <property type="term" value="F:protein kinase activity"/>
    <property type="evidence" value="ECO:0007669"/>
    <property type="project" value="InterPro"/>
</dbReference>
<dbReference type="OrthoDB" id="339325at2759"/>
<organism evidence="5 6">
    <name type="scientific">Macleaya cordata</name>
    <name type="common">Five-seeded plume-poppy</name>
    <name type="synonym">Bocconia cordata</name>
    <dbReference type="NCBI Taxonomy" id="56857"/>
    <lineage>
        <taxon>Eukaryota</taxon>
        <taxon>Viridiplantae</taxon>
        <taxon>Streptophyta</taxon>
        <taxon>Embryophyta</taxon>
        <taxon>Tracheophyta</taxon>
        <taxon>Spermatophyta</taxon>
        <taxon>Magnoliopsida</taxon>
        <taxon>Ranunculales</taxon>
        <taxon>Papaveraceae</taxon>
        <taxon>Papaveroideae</taxon>
        <taxon>Macleaya</taxon>
    </lineage>
</organism>